<comment type="caution">
    <text evidence="2">The sequence shown here is derived from an EMBL/GenBank/DDBJ whole genome shotgun (WGS) entry which is preliminary data.</text>
</comment>
<evidence type="ECO:0000256" key="1">
    <source>
        <dbReference type="ARBA" id="ARBA00022801"/>
    </source>
</evidence>
<evidence type="ECO:0000313" key="2">
    <source>
        <dbReference type="EMBL" id="MBC8768092.1"/>
    </source>
</evidence>
<dbReference type="Gene3D" id="3.30.379.10">
    <property type="entry name" value="Chitobiase/beta-hexosaminidase domain 2-like"/>
    <property type="match status" value="1"/>
</dbReference>
<dbReference type="EMBL" id="JACLHY010000007">
    <property type="protein sequence ID" value="MBC8768092.1"/>
    <property type="molecule type" value="Genomic_DNA"/>
</dbReference>
<dbReference type="PANTHER" id="PTHR37842:SF2">
    <property type="entry name" value="GYLCOSYL HYDROLASE 115 C-TERMINAL DOMAIN-CONTAINING PROTEIN"/>
    <property type="match status" value="1"/>
</dbReference>
<organism evidence="2 3">
    <name type="scientific">Arenibacter arenosicollis</name>
    <dbReference type="NCBI Taxonomy" id="2762274"/>
    <lineage>
        <taxon>Bacteria</taxon>
        <taxon>Pseudomonadati</taxon>
        <taxon>Bacteroidota</taxon>
        <taxon>Flavobacteriia</taxon>
        <taxon>Flavobacteriales</taxon>
        <taxon>Flavobacteriaceae</taxon>
        <taxon>Arenibacter</taxon>
    </lineage>
</organism>
<reference evidence="2 3" key="1">
    <citation type="submission" date="2020-08" db="EMBL/GenBank/DDBJ databases">
        <title>Arenibacter gaetbuli sp. nov., isolated from a sand dune.</title>
        <authorList>
            <person name="Park S."/>
            <person name="Yoon J.-H."/>
        </authorList>
    </citation>
    <scope>NUCLEOTIDE SEQUENCE [LARGE SCALE GENOMIC DNA]</scope>
    <source>
        <strain evidence="2 3">BSSL-BM3</strain>
    </source>
</reference>
<sequence>MIKIFHIIPRNIWCLFLGMLILSSCSSPQTEHYYLVVGNKANEVEISTAEDLKSDLSKVLELEGRIISDIDNIPKGTPTFILGTPKSNSLIASLVKKKAIILSEDNPGPRGGIWHRTKLKNKQEAIVLAGSDVQGFQYAVYDYSKEILGIDPLEYWTGKKALKKTNLDLVNFENRRIAPPKVPILCYFENDVDELANYRGKLLEYDWESYTQMINSLVRLRYNAIQFFDMLGRPEFFIRPEYKELNPNYQIDIEYLDKMIDYAHRKGMKVQIDFALGYQIHPMSEDKATCWRDYKEEWVKAWKYYLEETPLKKTDIFILRPRHQVWDWEYESTCGENKIEVFNDVYKVFGELVDQYKPNADKVLICYSDGMEMWNDGFRPPKDWIVAWSDDGFGNFEHLPNTTDGYNFGTYMHAGFWLNHTVHNPYPETVETVMKNMFQEYGADKYCLVNGQNFRPFLINLEAYSAVCEDPDSFNYDDFYKQWTKRYFKENQRESAITSMKLLHQAQEGRIGYVQHLWEIREAISYLSDSPIQRPGKTPVPHDFKRVENDLVHVKKTQNYIQQSLEAAEKGLDKKDLEADFYYSYVYLPALLYNDLISFEVTLHNMALLKKQYEDTGKKVYIKQALDQWLEINKKLEVIYQNRNVGDKDIKWDKWYSPQIRRPNNGFPTIEMLTAIKVNLEAKL</sequence>
<gene>
    <name evidence="2" type="ORF">H4O18_08825</name>
</gene>
<protein>
    <submittedName>
        <fullName evidence="2">Glycosyl hydrolase 115 family protein</fullName>
    </submittedName>
</protein>
<dbReference type="PROSITE" id="PS51257">
    <property type="entry name" value="PROKAR_LIPOPROTEIN"/>
    <property type="match status" value="1"/>
</dbReference>
<evidence type="ECO:0000313" key="3">
    <source>
        <dbReference type="Proteomes" id="UP000618952"/>
    </source>
</evidence>
<dbReference type="Pfam" id="PF15979">
    <property type="entry name" value="Glyco_hydro_115"/>
    <property type="match status" value="1"/>
</dbReference>
<accession>A0ABR7QMB7</accession>
<dbReference type="InterPro" id="IPR042301">
    <property type="entry name" value="GH115_sf"/>
</dbReference>
<dbReference type="Gene3D" id="3.20.20.520">
    <property type="entry name" value="Glycosyl hydrolase family 115"/>
    <property type="match status" value="1"/>
</dbReference>
<dbReference type="RefSeq" id="WP_187583605.1">
    <property type="nucleotide sequence ID" value="NZ_JACLHY010000007.1"/>
</dbReference>
<dbReference type="PANTHER" id="PTHR37842">
    <property type="match status" value="1"/>
</dbReference>
<dbReference type="Proteomes" id="UP000618952">
    <property type="component" value="Unassembled WGS sequence"/>
</dbReference>
<dbReference type="InterPro" id="IPR029018">
    <property type="entry name" value="Hex-like_dom2"/>
</dbReference>
<keyword evidence="1 2" id="KW-0378">Hydrolase</keyword>
<dbReference type="InterPro" id="IPR031924">
    <property type="entry name" value="GH115"/>
</dbReference>
<dbReference type="GO" id="GO:0016787">
    <property type="term" value="F:hydrolase activity"/>
    <property type="evidence" value="ECO:0007669"/>
    <property type="project" value="UniProtKB-KW"/>
</dbReference>
<keyword evidence="3" id="KW-1185">Reference proteome</keyword>
<dbReference type="SUPFAM" id="SSF51445">
    <property type="entry name" value="(Trans)glycosidases"/>
    <property type="match status" value="1"/>
</dbReference>
<dbReference type="InterPro" id="IPR017853">
    <property type="entry name" value="GH"/>
</dbReference>
<dbReference type="CDD" id="cd00551">
    <property type="entry name" value="AmyAc_family"/>
    <property type="match status" value="1"/>
</dbReference>
<name>A0ABR7QMB7_9FLAO</name>
<proteinExistence type="predicted"/>